<evidence type="ECO:0000256" key="1">
    <source>
        <dbReference type="ARBA" id="ARBA00022723"/>
    </source>
</evidence>
<keyword evidence="2" id="KW-0862">Zinc</keyword>
<dbReference type="Pfam" id="PF00383">
    <property type="entry name" value="dCMP_cyt_deam_1"/>
    <property type="match status" value="1"/>
</dbReference>
<dbReference type="PROSITE" id="PS51747">
    <property type="entry name" value="CYT_DCMP_DEAMINASES_2"/>
    <property type="match status" value="1"/>
</dbReference>
<comment type="caution">
    <text evidence="4">The sequence shown here is derived from an EMBL/GenBank/DDBJ whole genome shotgun (WGS) entry which is preliminary data.</text>
</comment>
<gene>
    <name evidence="4" type="ORF">R4Y45_03385</name>
</gene>
<dbReference type="InterPro" id="IPR016192">
    <property type="entry name" value="APOBEC/CMP_deaminase_Zn-bd"/>
</dbReference>
<reference evidence="4 5" key="1">
    <citation type="submission" date="2023-10" db="EMBL/GenBank/DDBJ databases">
        <title>Holzapfeliella saturejae sp. nov. isolated from Satureja montana flowers.</title>
        <authorList>
            <person name="Alcantara C."/>
            <person name="Zuniga M."/>
            <person name="Landete J.M."/>
            <person name="Monedero V."/>
        </authorList>
    </citation>
    <scope>NUCLEOTIDE SEQUENCE [LARGE SCALE GENOMIC DNA]</scope>
    <source>
        <strain evidence="4 5">He02</strain>
    </source>
</reference>
<dbReference type="PANTHER" id="PTHR11079:SF161">
    <property type="entry name" value="CMP_DCMP-TYPE DEAMINASE DOMAIN-CONTAINING PROTEIN"/>
    <property type="match status" value="1"/>
</dbReference>
<proteinExistence type="predicted"/>
<keyword evidence="1" id="KW-0479">Metal-binding</keyword>
<evidence type="ECO:0000313" key="4">
    <source>
        <dbReference type="EMBL" id="MEJ6348270.1"/>
    </source>
</evidence>
<dbReference type="RefSeq" id="WP_339969289.1">
    <property type="nucleotide sequence ID" value="NZ_JAWMWG010000001.1"/>
</dbReference>
<evidence type="ECO:0000313" key="5">
    <source>
        <dbReference type="Proteomes" id="UP001377804"/>
    </source>
</evidence>
<dbReference type="InterPro" id="IPR002125">
    <property type="entry name" value="CMP_dCMP_dom"/>
</dbReference>
<name>A0ABU8SGW7_9LACO</name>
<dbReference type="InterPro" id="IPR016193">
    <property type="entry name" value="Cytidine_deaminase-like"/>
</dbReference>
<dbReference type="EMBL" id="JAWMWG010000001">
    <property type="protein sequence ID" value="MEJ6348270.1"/>
    <property type="molecule type" value="Genomic_DNA"/>
</dbReference>
<dbReference type="PANTHER" id="PTHR11079">
    <property type="entry name" value="CYTOSINE DEAMINASE FAMILY MEMBER"/>
    <property type="match status" value="1"/>
</dbReference>
<accession>A0ABU8SGW7</accession>
<evidence type="ECO:0000256" key="2">
    <source>
        <dbReference type="ARBA" id="ARBA00022833"/>
    </source>
</evidence>
<dbReference type="Proteomes" id="UP001377804">
    <property type="component" value="Unassembled WGS sequence"/>
</dbReference>
<organism evidence="4 5">
    <name type="scientific">Holzapfeliella saturejae</name>
    <dbReference type="NCBI Taxonomy" id="3082953"/>
    <lineage>
        <taxon>Bacteria</taxon>
        <taxon>Bacillati</taxon>
        <taxon>Bacillota</taxon>
        <taxon>Bacilli</taxon>
        <taxon>Lactobacillales</taxon>
        <taxon>Lactobacillaceae</taxon>
        <taxon>Holzapfeliella</taxon>
    </lineage>
</organism>
<keyword evidence="5" id="KW-1185">Reference proteome</keyword>
<evidence type="ECO:0000259" key="3">
    <source>
        <dbReference type="PROSITE" id="PS51747"/>
    </source>
</evidence>
<dbReference type="Gene3D" id="3.40.140.10">
    <property type="entry name" value="Cytidine Deaminase, domain 2"/>
    <property type="match status" value="1"/>
</dbReference>
<sequence length="158" mass="17474">MSYNKKYMELAAKEAHSNNQTNEGGPFGCVIVKDDKIVATGHNKVLINNDPTAHGEVTAIRNAGQELGTFDLSGCELYTSSEPCPMCLSAIIWANIKTVYYGNTAVDAANIGFRDDYIYKFIEGGTTDKSVMDLQQHDRDLTIKSFEEFAANQDKTIY</sequence>
<protein>
    <submittedName>
        <fullName evidence="4">Nucleoside deaminase</fullName>
    </submittedName>
</protein>
<dbReference type="SUPFAM" id="SSF53927">
    <property type="entry name" value="Cytidine deaminase-like"/>
    <property type="match status" value="1"/>
</dbReference>
<dbReference type="PROSITE" id="PS00903">
    <property type="entry name" value="CYT_DCMP_DEAMINASES_1"/>
    <property type="match status" value="1"/>
</dbReference>
<feature type="domain" description="CMP/dCMP-type deaminase" evidence="3">
    <location>
        <begin position="2"/>
        <end position="116"/>
    </location>
</feature>
<dbReference type="CDD" id="cd01285">
    <property type="entry name" value="nucleoside_deaminase"/>
    <property type="match status" value="1"/>
</dbReference>